<evidence type="ECO:0000256" key="5">
    <source>
        <dbReference type="ARBA" id="ARBA00023157"/>
    </source>
</evidence>
<dbReference type="InterPro" id="IPR029034">
    <property type="entry name" value="Cystine-knot_cytokine"/>
</dbReference>
<dbReference type="RefSeq" id="XP_030634781.1">
    <property type="nucleotide sequence ID" value="XM_030778921.1"/>
</dbReference>
<evidence type="ECO:0000256" key="1">
    <source>
        <dbReference type="ARBA" id="ARBA00004613"/>
    </source>
</evidence>
<dbReference type="GO" id="GO:0032926">
    <property type="term" value="P:negative regulation of activin receptor signaling pathway"/>
    <property type="evidence" value="ECO:0007669"/>
    <property type="project" value="UniProtKB-ARBA"/>
</dbReference>
<dbReference type="SMART" id="SM00041">
    <property type="entry name" value="CT"/>
    <property type="match status" value="1"/>
</dbReference>
<dbReference type="PANTHER" id="PTHR15273:SF8">
    <property type="entry name" value="CERBERUS"/>
    <property type="match status" value="1"/>
</dbReference>
<dbReference type="InterPro" id="IPR016860">
    <property type="entry name" value="Cerberus"/>
</dbReference>
<accession>A0A6J2VUA5</accession>
<dbReference type="PIRSF" id="PIRSF027807">
    <property type="entry name" value="Cerberus"/>
    <property type="match status" value="1"/>
</dbReference>
<evidence type="ECO:0000313" key="9">
    <source>
        <dbReference type="RefSeq" id="XP_030634781.1"/>
    </source>
</evidence>
<dbReference type="GO" id="GO:0061371">
    <property type="term" value="P:determination of heart left/right asymmetry"/>
    <property type="evidence" value="ECO:0007669"/>
    <property type="project" value="TreeGrafter"/>
</dbReference>
<evidence type="ECO:0000256" key="2">
    <source>
        <dbReference type="ARBA" id="ARBA00007872"/>
    </source>
</evidence>
<dbReference type="CTD" id="199699"/>
<keyword evidence="8" id="KW-1185">Reference proteome</keyword>
<dbReference type="GO" id="GO:0005576">
    <property type="term" value="C:extracellular region"/>
    <property type="evidence" value="ECO:0007669"/>
    <property type="project" value="UniProtKB-SubCell"/>
</dbReference>
<reference evidence="9" key="1">
    <citation type="submission" date="2025-08" db="UniProtKB">
        <authorList>
            <consortium name="RefSeq"/>
        </authorList>
    </citation>
    <scope>IDENTIFICATION</scope>
</reference>
<keyword evidence="5" id="KW-1015">Disulfide bond</keyword>
<protein>
    <submittedName>
        <fullName evidence="9">DAN domain family member 5</fullName>
    </submittedName>
</protein>
<organism evidence="8 9">
    <name type="scientific">Chanos chanos</name>
    <name type="common">Milkfish</name>
    <name type="synonym">Mugil chanos</name>
    <dbReference type="NCBI Taxonomy" id="29144"/>
    <lineage>
        <taxon>Eukaryota</taxon>
        <taxon>Metazoa</taxon>
        <taxon>Chordata</taxon>
        <taxon>Craniata</taxon>
        <taxon>Vertebrata</taxon>
        <taxon>Euteleostomi</taxon>
        <taxon>Actinopterygii</taxon>
        <taxon>Neopterygii</taxon>
        <taxon>Teleostei</taxon>
        <taxon>Ostariophysi</taxon>
        <taxon>Gonorynchiformes</taxon>
        <taxon>Chanidae</taxon>
        <taxon>Chanos</taxon>
    </lineage>
</organism>
<sequence length="252" mass="27577">MNFHINLVFLVVLNTGVFGFPQNAIDNFSKHGAKDFEASGTGPDEPIRGSVKVVKISPHFLRHGGIFGRGLPIKETRQGRGAFPAFLALGRAGPSLLERKPVHSLPLLRESQHGADTKRKHGLEMWQRVLHKSNQGKEAESLPINLKDASKESCSAIPFTQRVTAEGCETVTVHNKLCFGQCSTMFVPPSGELTGHHSASCSRCAPSKAHAVTVPLRCGTEVRQRRVMVVEECKCHAGREGDRVEAMLPMRL</sequence>
<dbReference type="PANTHER" id="PTHR15273">
    <property type="entry name" value="DAN DOMAIN FAMILY MEMBER 5"/>
    <property type="match status" value="1"/>
</dbReference>
<comment type="similarity">
    <text evidence="2 6">Belongs to the DAN family.</text>
</comment>
<keyword evidence="3 6" id="KW-0964">Secreted</keyword>
<dbReference type="AlphaFoldDB" id="A0A6J2VUA5"/>
<dbReference type="Proteomes" id="UP000504632">
    <property type="component" value="Chromosome 7"/>
</dbReference>
<feature type="domain" description="CTCK" evidence="7">
    <location>
        <begin position="156"/>
        <end position="238"/>
    </location>
</feature>
<name>A0A6J2VUA5_CHACN</name>
<evidence type="ECO:0000313" key="8">
    <source>
        <dbReference type="Proteomes" id="UP000504632"/>
    </source>
</evidence>
<evidence type="ECO:0000256" key="4">
    <source>
        <dbReference type="ARBA" id="ARBA00022729"/>
    </source>
</evidence>
<dbReference type="InParanoid" id="A0A6J2VUA5"/>
<dbReference type="InterPro" id="IPR004133">
    <property type="entry name" value="DAN_dom"/>
</dbReference>
<feature type="chain" id="PRO_5027204035" evidence="6">
    <location>
        <begin position="20"/>
        <end position="252"/>
    </location>
</feature>
<keyword evidence="4 6" id="KW-0732">Signal</keyword>
<evidence type="ECO:0000259" key="7">
    <source>
        <dbReference type="SMART" id="SM00041"/>
    </source>
</evidence>
<dbReference type="GeneID" id="115815950"/>
<gene>
    <name evidence="9" type="primary">dand5</name>
</gene>
<dbReference type="Pfam" id="PF03045">
    <property type="entry name" value="DAN"/>
    <property type="match status" value="1"/>
</dbReference>
<evidence type="ECO:0000256" key="3">
    <source>
        <dbReference type="ARBA" id="ARBA00022525"/>
    </source>
</evidence>
<dbReference type="Gene3D" id="2.10.90.10">
    <property type="entry name" value="Cystine-knot cytokines"/>
    <property type="match status" value="1"/>
</dbReference>
<feature type="signal peptide" evidence="6">
    <location>
        <begin position="1"/>
        <end position="19"/>
    </location>
</feature>
<evidence type="ECO:0000256" key="6">
    <source>
        <dbReference type="PIRNR" id="PIRNR027807"/>
    </source>
</evidence>
<proteinExistence type="inferred from homology"/>
<comment type="subcellular location">
    <subcellularLocation>
        <location evidence="1 6">Secreted</location>
    </subcellularLocation>
</comment>
<dbReference type="OrthoDB" id="9950584at2759"/>
<dbReference type="InterPro" id="IPR006207">
    <property type="entry name" value="Cys_knot_C"/>
</dbReference>